<dbReference type="GO" id="GO:0046872">
    <property type="term" value="F:metal ion binding"/>
    <property type="evidence" value="ECO:0007669"/>
    <property type="project" value="TreeGrafter"/>
</dbReference>
<dbReference type="AlphaFoldDB" id="A0A975XU05"/>
<dbReference type="Pfam" id="PF05235">
    <property type="entry name" value="CHAD"/>
    <property type="match status" value="1"/>
</dbReference>
<evidence type="ECO:0000313" key="4">
    <source>
        <dbReference type="Proteomes" id="UP000683428"/>
    </source>
</evidence>
<dbReference type="SMART" id="SM00880">
    <property type="entry name" value="CHAD"/>
    <property type="match status" value="1"/>
</dbReference>
<reference evidence="3" key="1">
    <citation type="submission" date="2020-11" db="EMBL/GenBank/DDBJ databases">
        <title>Azospira inquinata sp. nov.</title>
        <authorList>
            <person name="Moe W.M."/>
            <person name="Mikes M.C."/>
        </authorList>
    </citation>
    <scope>NUCLEOTIDE SEQUENCE</scope>
    <source>
        <strain evidence="3">Azo-3</strain>
    </source>
</reference>
<dbReference type="InterPro" id="IPR023577">
    <property type="entry name" value="CYTH_domain"/>
</dbReference>
<dbReference type="KEGG" id="aiq:Azoinq_10300"/>
<sequence>MAVETELKLRLSPTAARRLLSHPLLTATPPQRTKLLNTYYDTPELELLQRRLALRLRRKGWDWLLTVKGAAPAQGGLARRSEWEAPTQPGQFHFDHVDDKDLRRWLEKRMPRLEPAFTTDFTRLTWELSPVPGTRIEVALDRGWIASRGQKESLTELELELLAGDEAQLFVLAQALGQAEILHPVAASKAERGYRLFTGRESPPVKARPLALGEDITPRQAFRSIALNCLEQLQANERGARLGQDGEYVHQARVAIRRLRSALKLFAPALPASFLDHWEEPWRTLGAQLGDARNWDVLLGETLPPLLGTFPEDPDVAHFQALARARQLRCQQALERLLASPTYSRLLLDFATALFTLPEAERPGRWGDFAQHQLQRQASKVTQLEAKQQKGDHAARHRLRIACKKLRYTSEFLAPANRPASPKGSKPDYLTALTGLQDVLGQLNDLATARALVDALVPDSRAPLLRGWLAGKSDALLDQLPPALAHYHKASPPWGQRKASATGRE</sequence>
<dbReference type="PROSITE" id="PS51707">
    <property type="entry name" value="CYTH"/>
    <property type="match status" value="1"/>
</dbReference>
<proteinExistence type="predicted"/>
<evidence type="ECO:0000259" key="1">
    <source>
        <dbReference type="PROSITE" id="PS51707"/>
    </source>
</evidence>
<dbReference type="InterPro" id="IPR007899">
    <property type="entry name" value="CHAD_dom"/>
</dbReference>
<protein>
    <submittedName>
        <fullName evidence="3">CHAD domain-containing protein</fullName>
    </submittedName>
</protein>
<dbReference type="Pfam" id="PF01928">
    <property type="entry name" value="CYTH"/>
    <property type="match status" value="1"/>
</dbReference>
<dbReference type="PANTHER" id="PTHR39569:SF1">
    <property type="entry name" value="INORGANIC TRIPHOSPHATASE"/>
    <property type="match status" value="1"/>
</dbReference>
<dbReference type="InterPro" id="IPR039013">
    <property type="entry name" value="YgiF"/>
</dbReference>
<dbReference type="PANTHER" id="PTHR39569">
    <property type="entry name" value="INORGANIC TRIPHOSPHATASE"/>
    <property type="match status" value="1"/>
</dbReference>
<gene>
    <name evidence="3" type="ORF">Azoinq_10300</name>
</gene>
<dbReference type="GO" id="GO:0050355">
    <property type="term" value="F:inorganic triphosphate phosphatase activity"/>
    <property type="evidence" value="ECO:0007669"/>
    <property type="project" value="InterPro"/>
</dbReference>
<organism evidence="3 4">
    <name type="scientific">Azospira inquinata</name>
    <dbReference type="NCBI Taxonomy" id="2785627"/>
    <lineage>
        <taxon>Bacteria</taxon>
        <taxon>Pseudomonadati</taxon>
        <taxon>Pseudomonadota</taxon>
        <taxon>Betaproteobacteria</taxon>
        <taxon>Rhodocyclales</taxon>
        <taxon>Rhodocyclaceae</taxon>
        <taxon>Azospira</taxon>
    </lineage>
</organism>
<feature type="domain" description="CHAD" evidence="2">
    <location>
        <begin position="215"/>
        <end position="500"/>
    </location>
</feature>
<dbReference type="SMART" id="SM01118">
    <property type="entry name" value="CYTH"/>
    <property type="match status" value="1"/>
</dbReference>
<keyword evidence="4" id="KW-1185">Reference proteome</keyword>
<evidence type="ECO:0000259" key="2">
    <source>
        <dbReference type="PROSITE" id="PS51708"/>
    </source>
</evidence>
<accession>A0A975XU05</accession>
<evidence type="ECO:0000313" key="3">
    <source>
        <dbReference type="EMBL" id="QWT48255.1"/>
    </source>
</evidence>
<dbReference type="Proteomes" id="UP000683428">
    <property type="component" value="Chromosome"/>
</dbReference>
<name>A0A975XU05_9RHOO</name>
<feature type="domain" description="CYTH" evidence="1">
    <location>
        <begin position="2"/>
        <end position="200"/>
    </location>
</feature>
<dbReference type="RefSeq" id="WP_216129376.1">
    <property type="nucleotide sequence ID" value="NZ_CP064782.1"/>
</dbReference>
<dbReference type="PROSITE" id="PS51708">
    <property type="entry name" value="CHAD"/>
    <property type="match status" value="1"/>
</dbReference>
<dbReference type="EMBL" id="CP064782">
    <property type="protein sequence ID" value="QWT48255.1"/>
    <property type="molecule type" value="Genomic_DNA"/>
</dbReference>